<reference evidence="1 2" key="1">
    <citation type="submission" date="2019-09" db="EMBL/GenBank/DDBJ databases">
        <authorList>
            <person name="Chandra G."/>
            <person name="Truman W A."/>
        </authorList>
    </citation>
    <scope>NUCLEOTIDE SEQUENCE [LARGE SCALE GENOMIC DNA]</scope>
    <source>
        <strain evidence="1">PS870</strain>
    </source>
</reference>
<dbReference type="RefSeq" id="WP_154912342.1">
    <property type="nucleotide sequence ID" value="NZ_CABVIK010000006.1"/>
</dbReference>
<evidence type="ECO:0008006" key="3">
    <source>
        <dbReference type="Google" id="ProtNLM"/>
    </source>
</evidence>
<sequence length="95" mass="10439">MSETRDITLEVGDKEFTFTLTPQDVTKYFNSLTQNNKVAPANNLLVNTIKQEERASLKALLGNPVMVMQLAGALVEEYGPDVEVIVKKPLSTLSA</sequence>
<dbReference type="Pfam" id="PF10963">
    <property type="entry name" value="Phage_TAC_10"/>
    <property type="match status" value="1"/>
</dbReference>
<protein>
    <recommendedName>
        <fullName evidence="3">Phage protein</fullName>
    </recommendedName>
</protein>
<dbReference type="AlphaFoldDB" id="A0A5E7JXD8"/>
<name>A0A5E7JXD8_PSEFL</name>
<dbReference type="Proteomes" id="UP000349468">
    <property type="component" value="Unassembled WGS sequence"/>
</dbReference>
<organism evidence="1 2">
    <name type="scientific">Pseudomonas fluorescens</name>
    <dbReference type="NCBI Taxonomy" id="294"/>
    <lineage>
        <taxon>Bacteria</taxon>
        <taxon>Pseudomonadati</taxon>
        <taxon>Pseudomonadota</taxon>
        <taxon>Gammaproteobacteria</taxon>
        <taxon>Pseudomonadales</taxon>
        <taxon>Pseudomonadaceae</taxon>
        <taxon>Pseudomonas</taxon>
    </lineage>
</organism>
<evidence type="ECO:0000313" key="2">
    <source>
        <dbReference type="Proteomes" id="UP000349468"/>
    </source>
</evidence>
<accession>A0A5E7JXD8</accession>
<dbReference type="EMBL" id="CABVIK010000006">
    <property type="protein sequence ID" value="VVO92552.1"/>
    <property type="molecule type" value="Genomic_DNA"/>
</dbReference>
<dbReference type="InterPro" id="IPR024406">
    <property type="entry name" value="TAC-10"/>
</dbReference>
<evidence type="ECO:0000313" key="1">
    <source>
        <dbReference type="EMBL" id="VVO92552.1"/>
    </source>
</evidence>
<gene>
    <name evidence="1" type="ORF">PS870_02395</name>
</gene>
<proteinExistence type="predicted"/>